<evidence type="ECO:0000256" key="2">
    <source>
        <dbReference type="ARBA" id="ARBA00023054"/>
    </source>
</evidence>
<dbReference type="EMBL" id="OU466860">
    <property type="protein sequence ID" value="CAH2060924.1"/>
    <property type="molecule type" value="Genomic_DNA"/>
</dbReference>
<evidence type="ECO:0000256" key="3">
    <source>
        <dbReference type="SAM" id="MobiDB-lite"/>
    </source>
</evidence>
<comment type="similarity">
    <text evidence="1">Belongs to the NSRP1 family.</text>
</comment>
<keyword evidence="2" id="KW-0175">Coiled coil</keyword>
<evidence type="ECO:0000259" key="4">
    <source>
        <dbReference type="Pfam" id="PF09745"/>
    </source>
</evidence>
<dbReference type="Pfam" id="PF09745">
    <property type="entry name" value="NSRP1_N"/>
    <property type="match status" value="1"/>
</dbReference>
<feature type="domain" description="Nuclear speckle splicing regulatory protein 1 N-terminal" evidence="4">
    <location>
        <begin position="61"/>
        <end position="177"/>
    </location>
</feature>
<gene>
    <name evidence="5" type="ORF">TAV2_LOCUS12517</name>
</gene>
<feature type="compositionally biased region" description="Basic and acidic residues" evidence="3">
    <location>
        <begin position="204"/>
        <end position="237"/>
    </location>
</feature>
<dbReference type="InterPro" id="IPR018612">
    <property type="entry name" value="NSRP1_N"/>
</dbReference>
<feature type="non-terminal residue" evidence="5">
    <location>
        <position position="317"/>
    </location>
</feature>
<proteinExistence type="inferred from homology"/>
<protein>
    <recommendedName>
        <fullName evidence="4">Nuclear speckle splicing regulatory protein 1 N-terminal domain-containing protein</fullName>
    </recommendedName>
</protein>
<keyword evidence="6" id="KW-1185">Reference proteome</keyword>
<accession>A0AAU9SER0</accession>
<organism evidence="5 6">
    <name type="scientific">Thlaspi arvense</name>
    <name type="common">Field penny-cress</name>
    <dbReference type="NCBI Taxonomy" id="13288"/>
    <lineage>
        <taxon>Eukaryota</taxon>
        <taxon>Viridiplantae</taxon>
        <taxon>Streptophyta</taxon>
        <taxon>Embryophyta</taxon>
        <taxon>Tracheophyta</taxon>
        <taxon>Spermatophyta</taxon>
        <taxon>Magnoliopsida</taxon>
        <taxon>eudicotyledons</taxon>
        <taxon>Gunneridae</taxon>
        <taxon>Pentapetalae</taxon>
        <taxon>rosids</taxon>
        <taxon>malvids</taxon>
        <taxon>Brassicales</taxon>
        <taxon>Brassicaceae</taxon>
        <taxon>Thlaspideae</taxon>
        <taxon>Thlaspi</taxon>
    </lineage>
</organism>
<dbReference type="Proteomes" id="UP000836841">
    <property type="component" value="Chromosome 4"/>
</dbReference>
<name>A0AAU9SER0_THLAR</name>
<dbReference type="AlphaFoldDB" id="A0AAU9SER0"/>
<feature type="region of interest" description="Disordered" evidence="3">
    <location>
        <begin position="1"/>
        <end position="55"/>
    </location>
</feature>
<evidence type="ECO:0000313" key="5">
    <source>
        <dbReference type="EMBL" id="CAH2060924.1"/>
    </source>
</evidence>
<evidence type="ECO:0000313" key="6">
    <source>
        <dbReference type="Proteomes" id="UP000836841"/>
    </source>
</evidence>
<feature type="compositionally biased region" description="Basic and acidic residues" evidence="3">
    <location>
        <begin position="251"/>
        <end position="287"/>
    </location>
</feature>
<dbReference type="GO" id="GO:0000381">
    <property type="term" value="P:regulation of alternative mRNA splicing, via spliceosome"/>
    <property type="evidence" value="ECO:0007669"/>
    <property type="project" value="InterPro"/>
</dbReference>
<dbReference type="PANTHER" id="PTHR30060:SF0">
    <property type="entry name" value="COILED-COIL PROTEIN (DUF2040)-RELATED"/>
    <property type="match status" value="1"/>
</dbReference>
<reference evidence="5 6" key="1">
    <citation type="submission" date="2022-03" db="EMBL/GenBank/DDBJ databases">
        <authorList>
            <person name="Nunn A."/>
            <person name="Chopra R."/>
            <person name="Nunn A."/>
            <person name="Contreras Garrido A."/>
        </authorList>
    </citation>
    <scope>NUCLEOTIDE SEQUENCE [LARGE SCALE GENOMIC DNA]</scope>
</reference>
<feature type="region of interest" description="Disordered" evidence="3">
    <location>
        <begin position="204"/>
        <end position="296"/>
    </location>
</feature>
<sequence>KKEHWRMRRYGLQIRAPSQKKQSSSRPPLLTASIFGEDEDHDVEKEISRQASKTKALKEIEEQHKKALKEDPSAFAYDDVYDDMKQKAVLPRAQDREERKPKYIQQLMKKADQRRREQEIIYERKLAKEREKDEHLFSDKEKFITGAYKRKLEKDQKWQAEERLRELREERDDVTKKKDLSDFYFNIGKNVAFGARDVEAKEAERLEEQRKVEKLEELRKEETKTEEKTDSPEKEVSPESGNTGSSSMKRKSVEPQEEKQAASEKKIGSDAAEERDSSIKEAAKDAPKATYQHKKSEVAIAAATERYLARKKAKIEE</sequence>
<dbReference type="PANTHER" id="PTHR30060">
    <property type="entry name" value="INNER MEMBRANE PROTEIN"/>
    <property type="match status" value="1"/>
</dbReference>
<evidence type="ECO:0000256" key="1">
    <source>
        <dbReference type="ARBA" id="ARBA00010126"/>
    </source>
</evidence>